<dbReference type="GO" id="GO:0000723">
    <property type="term" value="P:telomere maintenance"/>
    <property type="evidence" value="ECO:0007669"/>
    <property type="project" value="InterPro"/>
</dbReference>
<keyword evidence="1" id="KW-0067">ATP-binding</keyword>
<comment type="similarity">
    <text evidence="1">Belongs to the helicase family.</text>
</comment>
<comment type="catalytic activity">
    <reaction evidence="1">
        <text>ATP + H2O = ADP + phosphate + H(+)</text>
        <dbReference type="Rhea" id="RHEA:13065"/>
        <dbReference type="ChEBI" id="CHEBI:15377"/>
        <dbReference type="ChEBI" id="CHEBI:15378"/>
        <dbReference type="ChEBI" id="CHEBI:30616"/>
        <dbReference type="ChEBI" id="CHEBI:43474"/>
        <dbReference type="ChEBI" id="CHEBI:456216"/>
        <dbReference type="EC" id="5.6.2.3"/>
    </reaction>
</comment>
<dbReference type="PANTHER" id="PTHR10492:SF78">
    <property type="entry name" value="ATP-DEPENDENT DNA HELICASE"/>
    <property type="match status" value="1"/>
</dbReference>
<keyword evidence="1" id="KW-0234">DNA repair</keyword>
<gene>
    <name evidence="5" type="ORF">D0Y65_046366</name>
</gene>
<dbReference type="GO" id="GO:0006310">
    <property type="term" value="P:DNA recombination"/>
    <property type="evidence" value="ECO:0007669"/>
    <property type="project" value="UniProtKB-KW"/>
</dbReference>
<dbReference type="FunFam" id="3.40.50.300:FF:002884">
    <property type="entry name" value="ATP-dependent DNA helicase"/>
    <property type="match status" value="1"/>
</dbReference>
<keyword evidence="1" id="KW-0378">Hydrolase</keyword>
<dbReference type="PANTHER" id="PTHR10492">
    <property type="match status" value="1"/>
</dbReference>
<dbReference type="SUPFAM" id="SSF52540">
    <property type="entry name" value="P-loop containing nucleoside triphosphate hydrolases"/>
    <property type="match status" value="1"/>
</dbReference>
<dbReference type="GO" id="GO:0006281">
    <property type="term" value="P:DNA repair"/>
    <property type="evidence" value="ECO:0007669"/>
    <property type="project" value="UniProtKB-KW"/>
</dbReference>
<dbReference type="GO" id="GO:0005524">
    <property type="term" value="F:ATP binding"/>
    <property type="evidence" value="ECO:0007669"/>
    <property type="project" value="UniProtKB-KW"/>
</dbReference>
<name>A0A445G8Y8_GLYSO</name>
<reference evidence="5 6" key="1">
    <citation type="submission" date="2018-09" db="EMBL/GenBank/DDBJ databases">
        <title>A high-quality reference genome of wild soybean provides a powerful tool to mine soybean genomes.</title>
        <authorList>
            <person name="Xie M."/>
            <person name="Chung C.Y.L."/>
            <person name="Li M.-W."/>
            <person name="Wong F.-L."/>
            <person name="Chan T.-F."/>
            <person name="Lam H.-M."/>
        </authorList>
    </citation>
    <scope>NUCLEOTIDE SEQUENCE [LARGE SCALE GENOMIC DNA]</scope>
    <source>
        <strain evidence="6">cv. W05</strain>
        <tissue evidence="5">Hypocotyl of etiolated seedlings</tissue>
    </source>
</reference>
<evidence type="ECO:0000259" key="3">
    <source>
        <dbReference type="Pfam" id="PF14214"/>
    </source>
</evidence>
<dbReference type="Pfam" id="PF05970">
    <property type="entry name" value="PIF1"/>
    <property type="match status" value="1"/>
</dbReference>
<keyword evidence="1" id="KW-0227">DNA damage</keyword>
<comment type="cofactor">
    <cofactor evidence="1">
        <name>Mg(2+)</name>
        <dbReference type="ChEBI" id="CHEBI:18420"/>
    </cofactor>
</comment>
<dbReference type="InterPro" id="IPR049163">
    <property type="entry name" value="Pif1-like_2B_dom"/>
</dbReference>
<keyword evidence="1 5" id="KW-0347">Helicase</keyword>
<organism evidence="5 6">
    <name type="scientific">Glycine soja</name>
    <name type="common">Wild soybean</name>
    <dbReference type="NCBI Taxonomy" id="3848"/>
    <lineage>
        <taxon>Eukaryota</taxon>
        <taxon>Viridiplantae</taxon>
        <taxon>Streptophyta</taxon>
        <taxon>Embryophyta</taxon>
        <taxon>Tracheophyta</taxon>
        <taxon>Spermatophyta</taxon>
        <taxon>Magnoliopsida</taxon>
        <taxon>eudicotyledons</taxon>
        <taxon>Gunneridae</taxon>
        <taxon>Pentapetalae</taxon>
        <taxon>rosids</taxon>
        <taxon>fabids</taxon>
        <taxon>Fabales</taxon>
        <taxon>Fabaceae</taxon>
        <taxon>Papilionoideae</taxon>
        <taxon>50 kb inversion clade</taxon>
        <taxon>NPAAA clade</taxon>
        <taxon>indigoferoid/millettioid clade</taxon>
        <taxon>Phaseoleae</taxon>
        <taxon>Glycine</taxon>
        <taxon>Glycine subgen. Soja</taxon>
    </lineage>
</organism>
<accession>A0A445G8Y8</accession>
<evidence type="ECO:0000313" key="5">
    <source>
        <dbReference type="EMBL" id="RZB57663.1"/>
    </source>
</evidence>
<feature type="domain" description="Helitron helicase-like" evidence="3">
    <location>
        <begin position="181"/>
        <end position="349"/>
    </location>
</feature>
<dbReference type="GO" id="GO:0016887">
    <property type="term" value="F:ATP hydrolysis activity"/>
    <property type="evidence" value="ECO:0007669"/>
    <property type="project" value="RHEA"/>
</dbReference>
<dbReference type="InterPro" id="IPR010285">
    <property type="entry name" value="DNA_helicase_pif1-like_DEAD"/>
</dbReference>
<evidence type="ECO:0000256" key="1">
    <source>
        <dbReference type="RuleBase" id="RU363044"/>
    </source>
</evidence>
<dbReference type="EC" id="5.6.2.3" evidence="1"/>
<dbReference type="GO" id="GO:0043139">
    <property type="term" value="F:5'-3' DNA helicase activity"/>
    <property type="evidence" value="ECO:0007669"/>
    <property type="project" value="UniProtKB-EC"/>
</dbReference>
<dbReference type="Proteomes" id="UP000289340">
    <property type="component" value="Chromosome 17"/>
</dbReference>
<dbReference type="AlphaFoldDB" id="A0A445G8Y8"/>
<dbReference type="CDD" id="cd18809">
    <property type="entry name" value="SF1_C_RecD"/>
    <property type="match status" value="1"/>
</dbReference>
<feature type="domain" description="DNA helicase Pif1-like DEAD-box helicase" evidence="2">
    <location>
        <begin position="621"/>
        <end position="683"/>
    </location>
</feature>
<evidence type="ECO:0000259" key="4">
    <source>
        <dbReference type="Pfam" id="PF21530"/>
    </source>
</evidence>
<dbReference type="Gene3D" id="3.40.50.300">
    <property type="entry name" value="P-loop containing nucleotide triphosphate hydrolases"/>
    <property type="match status" value="1"/>
</dbReference>
<keyword evidence="1" id="KW-0233">DNA recombination</keyword>
<dbReference type="Pfam" id="PF14214">
    <property type="entry name" value="Helitron_like_N"/>
    <property type="match status" value="1"/>
</dbReference>
<evidence type="ECO:0000259" key="2">
    <source>
        <dbReference type="Pfam" id="PF05970"/>
    </source>
</evidence>
<dbReference type="InterPro" id="IPR025476">
    <property type="entry name" value="Helitron_helicase-like"/>
</dbReference>
<keyword evidence="1" id="KW-0547">Nucleotide-binding</keyword>
<protein>
    <recommendedName>
        <fullName evidence="1">ATP-dependent DNA helicase</fullName>
        <ecNumber evidence="1">5.6.2.3</ecNumber>
    </recommendedName>
</protein>
<proteinExistence type="inferred from homology"/>
<dbReference type="EMBL" id="QZWG01000017">
    <property type="protein sequence ID" value="RZB57663.1"/>
    <property type="molecule type" value="Genomic_DNA"/>
</dbReference>
<dbReference type="InterPro" id="IPR027417">
    <property type="entry name" value="P-loop_NTPase"/>
</dbReference>
<keyword evidence="6" id="KW-1185">Reference proteome</keyword>
<comment type="caution">
    <text evidence="5">The sequence shown here is derived from an EMBL/GenBank/DDBJ whole genome shotgun (WGS) entry which is preliminary data.</text>
</comment>
<dbReference type="Pfam" id="PF21530">
    <property type="entry name" value="Pif1_2B_dom"/>
    <property type="match status" value="1"/>
</dbReference>
<sequence length="1072" mass="124005">MMKIANPILMKLQSILKTISDYFDLGDQAMQCRHCNAKMCQHVGIQPEIVSTLSQMLDEYNVHAKSFRMARDRLADTQVDNVKLRLIATREKDGHTYNLLNVSEVAALIVGDFDSDSRRDIIVETQNGELQRIHELHCSYLGLQYPLLFPYGEDGYRPDILHRCTPSSRKRKRNRLTMREWFAYRLQSRSNEAQTLLHSRKLFQQFIVETYTMVESERLSYIRNNKKKLRADKYCSLQTSLDAGSSKGSSKGKRVILSSTFVGSPRYMDQLYFDGMAICSHVGFPNLFITLTCNPNWPEIRRVLAPLNLKATDRPDLISRVFRLKYEHMLFDLTKKHLLGKVVACYDRVTAVVIHDANGTLENAISQNDEIKEYVDCRYISPCEATWRIFGFPIHARKPVVERLHFHLLGQHSVFYEDDDDIDDILSKPSISDSKFLAWMNSNKCFLEGRNLTYSQFVSKFVYNQKARSWNLRKKGNTIGRLIWVPPTTGELFYLRMMLTACKGATSFEDIRTVENVLYLTYREACFAMGFLQDDREFMEAIKEAKDWESHIDDEQLKNLTLLEIEKLLHPNQRSLRDYPTMPYPEGGNPASCLKNSLILSELNYNNDEARSEFKNLFLSMTDEQKQIYHKIMEAVNNNEGGMFFLYGYGDTGETYIWRTLASSLRAKNQIVIMVASSGNAQLIDDQETTKFAKWILDIGDGVIGNQNDGYATIEIPEYLLITEYNDPIDAIVKSTFPDLYQHHSNPEFFKSRAILASTNETVEKVNDYILSLIPGEQMEYLSSDYIEKSETIDSWHFQSITTEFLNSLNTSGLPNHRIKLKIGSPIMLLRNLDQTQGLCNGTRLIVTRLAKHVITAEIISSKNVGDNVYIPRMSMSPSQSPWPFKLLRRQFPIMLSYAMTINKSQGQSLSMVGLYLPKPVFSHGQLYVALSRVNSRQGLKVLIHDKDQKNMTSTTNVVFKEVFKNLIRQRHSSRKHMWTLQLTQEMLDHPEPLSLLQPQDSLKAAWPPLQWKVETLNPAIGEKGVVQPWYDFLEEMNFDDGDEISIYYRYYEKIWDIIIRRQEDWEDDDSD</sequence>
<evidence type="ECO:0000313" key="6">
    <source>
        <dbReference type="Proteomes" id="UP000289340"/>
    </source>
</evidence>
<feature type="domain" description="DNA helicase Pif1-like 2B" evidence="4">
    <location>
        <begin position="804"/>
        <end position="850"/>
    </location>
</feature>